<proteinExistence type="predicted"/>
<protein>
    <recommendedName>
        <fullName evidence="1">Hedgehog/Intein (Hint) domain-containing protein</fullName>
    </recommendedName>
</protein>
<dbReference type="Pfam" id="PF13403">
    <property type="entry name" value="Hint_2"/>
    <property type="match status" value="1"/>
</dbReference>
<evidence type="ECO:0000259" key="1">
    <source>
        <dbReference type="Pfam" id="PF13403"/>
    </source>
</evidence>
<organism evidence="2 3">
    <name type="scientific">Paragemmobacter ruber</name>
    <dbReference type="NCBI Taxonomy" id="1985673"/>
    <lineage>
        <taxon>Bacteria</taxon>
        <taxon>Pseudomonadati</taxon>
        <taxon>Pseudomonadota</taxon>
        <taxon>Alphaproteobacteria</taxon>
        <taxon>Rhodobacterales</taxon>
        <taxon>Paracoccaceae</taxon>
        <taxon>Paragemmobacter</taxon>
    </lineage>
</organism>
<dbReference type="InterPro" id="IPR028992">
    <property type="entry name" value="Hedgehog/Intein_dom"/>
</dbReference>
<gene>
    <name evidence="2" type="ORF">GU920_13345</name>
</gene>
<dbReference type="Proteomes" id="UP001517376">
    <property type="component" value="Unassembled WGS sequence"/>
</dbReference>
<accession>A0ABW9Y7I1</accession>
<keyword evidence="3" id="KW-1185">Reference proteome</keyword>
<comment type="caution">
    <text evidence="2">The sequence shown here is derived from an EMBL/GenBank/DDBJ whole genome shotgun (WGS) entry which is preliminary data.</text>
</comment>
<dbReference type="EMBL" id="JAAATW010000003">
    <property type="protein sequence ID" value="NBE08521.1"/>
    <property type="molecule type" value="Genomic_DNA"/>
</dbReference>
<reference evidence="3" key="1">
    <citation type="submission" date="2020-01" db="EMBL/GenBank/DDBJ databases">
        <title>Sphingomonas sp. strain CSW-10.</title>
        <authorList>
            <person name="Chen W.-M."/>
        </authorList>
    </citation>
    <scope>NUCLEOTIDE SEQUENCE [LARGE SCALE GENOMIC DNA]</scope>
    <source>
        <strain evidence="3">CCP-1</strain>
    </source>
</reference>
<name>A0ABW9Y7I1_9RHOB</name>
<sequence length="151" mass="15847">MTPAGWRAVEALEAGDLVSCCRERPVRVVSVTRRMVAKLGAKVVCVTGEARGWGRQAAPLLLPPDQMIVVAGDRLAAYFGVEEALAPLGALVNGADLRLIDAPPADMWFEIGVETACALVIEGLQVAVGDAARESRPALSESEARLLSLAA</sequence>
<evidence type="ECO:0000313" key="2">
    <source>
        <dbReference type="EMBL" id="NBE08521.1"/>
    </source>
</evidence>
<evidence type="ECO:0000313" key="3">
    <source>
        <dbReference type="Proteomes" id="UP001517376"/>
    </source>
</evidence>
<feature type="domain" description="Hedgehog/Intein (Hint)" evidence="1">
    <location>
        <begin position="2"/>
        <end position="124"/>
    </location>
</feature>